<name>A0A0G1H0W2_9BACT</name>
<gene>
    <name evidence="1" type="ORF">UW30_C0013G0020</name>
</gene>
<sequence>MKYWSEVKIPFFSEAKQWEIAKYYYNPIEHKIHGKDFELLENQDLKINEEIGILQLDEQVKVLKEKIHDIVDTIINGDEVNINLAFTDSF</sequence>
<evidence type="ECO:0000313" key="2">
    <source>
        <dbReference type="Proteomes" id="UP000034736"/>
    </source>
</evidence>
<accession>A0A0G1H0W2</accession>
<protein>
    <submittedName>
        <fullName evidence="1">Uncharacterized protein</fullName>
    </submittedName>
</protein>
<organism evidence="1 2">
    <name type="scientific">Candidatus Giovannonibacteria bacterium GW2011_GWA2_44_13b</name>
    <dbReference type="NCBI Taxonomy" id="1618647"/>
    <lineage>
        <taxon>Bacteria</taxon>
        <taxon>Candidatus Giovannoniibacteriota</taxon>
    </lineage>
</organism>
<dbReference type="EMBL" id="LCHU01000013">
    <property type="protein sequence ID" value="KKT41051.1"/>
    <property type="molecule type" value="Genomic_DNA"/>
</dbReference>
<dbReference type="AlphaFoldDB" id="A0A0G1H0W2"/>
<evidence type="ECO:0000313" key="1">
    <source>
        <dbReference type="EMBL" id="KKT41051.1"/>
    </source>
</evidence>
<reference evidence="1 2" key="1">
    <citation type="journal article" date="2015" name="Nature">
        <title>rRNA introns, odd ribosomes, and small enigmatic genomes across a large radiation of phyla.</title>
        <authorList>
            <person name="Brown C.T."/>
            <person name="Hug L.A."/>
            <person name="Thomas B.C."/>
            <person name="Sharon I."/>
            <person name="Castelle C.J."/>
            <person name="Singh A."/>
            <person name="Wilkins M.J."/>
            <person name="Williams K.H."/>
            <person name="Banfield J.F."/>
        </authorList>
    </citation>
    <scope>NUCLEOTIDE SEQUENCE [LARGE SCALE GENOMIC DNA]</scope>
</reference>
<comment type="caution">
    <text evidence="1">The sequence shown here is derived from an EMBL/GenBank/DDBJ whole genome shotgun (WGS) entry which is preliminary data.</text>
</comment>
<dbReference type="STRING" id="1618647.UW30_C0013G0020"/>
<dbReference type="Proteomes" id="UP000034736">
    <property type="component" value="Unassembled WGS sequence"/>
</dbReference>
<proteinExistence type="predicted"/>